<keyword evidence="9 14" id="KW-0889">Transcription antitermination</keyword>
<name>A0A096BJU4_9FIRM</name>
<evidence type="ECO:0000256" key="5">
    <source>
        <dbReference type="ARBA" id="ARBA00022552"/>
    </source>
</evidence>
<dbReference type="InterPro" id="IPR011023">
    <property type="entry name" value="Nop2p"/>
</dbReference>
<evidence type="ECO:0000256" key="1">
    <source>
        <dbReference type="ARBA" id="ARBA00002724"/>
    </source>
</evidence>
<feature type="binding site" evidence="15">
    <location>
        <position position="335"/>
    </location>
    <ligand>
        <name>S-adenosyl-L-methionine</name>
        <dbReference type="ChEBI" id="CHEBI:59789"/>
    </ligand>
</feature>
<keyword evidence="12 14" id="KW-0804">Transcription</keyword>
<dbReference type="AlphaFoldDB" id="A0A096BJU4"/>
<evidence type="ECO:0000256" key="3">
    <source>
        <dbReference type="ARBA" id="ARBA00005952"/>
    </source>
</evidence>
<evidence type="ECO:0000256" key="14">
    <source>
        <dbReference type="HAMAP-Rule" id="MF_00073"/>
    </source>
</evidence>
<evidence type="ECO:0000259" key="16">
    <source>
        <dbReference type="PROSITE" id="PS51686"/>
    </source>
</evidence>
<protein>
    <recommendedName>
        <fullName evidence="14">Transcription antitermination protein NusB</fullName>
    </recommendedName>
    <alternativeName>
        <fullName evidence="14">Antitermination factor NusB</fullName>
    </alternativeName>
</protein>
<evidence type="ECO:0000313" key="18">
    <source>
        <dbReference type="Proteomes" id="UP000029622"/>
    </source>
</evidence>
<comment type="subcellular location">
    <subcellularLocation>
        <location evidence="2">Cytoplasm</location>
    </subcellularLocation>
</comment>
<comment type="similarity">
    <text evidence="3 14">Belongs to the NusB family.</text>
</comment>
<comment type="similarity">
    <text evidence="15">Belongs to the class I-like SAM-binding methyltransferase superfamily. RsmB/NOP family.</text>
</comment>
<dbReference type="InterPro" id="IPR029063">
    <property type="entry name" value="SAM-dependent_MTases_sf"/>
</dbReference>
<dbReference type="STRING" id="1156417.Y919_02285"/>
<dbReference type="GO" id="GO:0008649">
    <property type="term" value="F:rRNA methyltransferase activity"/>
    <property type="evidence" value="ECO:0007669"/>
    <property type="project" value="InterPro"/>
</dbReference>
<evidence type="ECO:0000256" key="9">
    <source>
        <dbReference type="ARBA" id="ARBA00022814"/>
    </source>
</evidence>
<comment type="caution">
    <text evidence="17">The sequence shown here is derived from an EMBL/GenBank/DDBJ whole genome shotgun (WGS) entry which is preliminary data.</text>
</comment>
<keyword evidence="10 14" id="KW-0694">RNA-binding</keyword>
<dbReference type="InterPro" id="IPR035926">
    <property type="entry name" value="NusB-like_sf"/>
</dbReference>
<dbReference type="InterPro" id="IPR004573">
    <property type="entry name" value="rRNA_ssu_MeTfrase_B"/>
</dbReference>
<feature type="active site" description="Nucleophile" evidence="15">
    <location>
        <position position="388"/>
    </location>
</feature>
<evidence type="ECO:0000256" key="10">
    <source>
        <dbReference type="ARBA" id="ARBA00022884"/>
    </source>
</evidence>
<dbReference type="Gene3D" id="3.40.50.150">
    <property type="entry name" value="Vaccinia Virus protein VP39"/>
    <property type="match status" value="1"/>
</dbReference>
<gene>
    <name evidence="14" type="primary">nusB</name>
    <name evidence="17" type="ORF">Y919_02285</name>
</gene>
<keyword evidence="8 15" id="KW-0949">S-adenosyl-L-methionine</keyword>
<keyword evidence="4" id="KW-0963">Cytoplasm</keyword>
<evidence type="ECO:0000256" key="8">
    <source>
        <dbReference type="ARBA" id="ARBA00022691"/>
    </source>
</evidence>
<keyword evidence="7 15" id="KW-0808">Transferase</keyword>
<evidence type="ECO:0000256" key="6">
    <source>
        <dbReference type="ARBA" id="ARBA00022603"/>
    </source>
</evidence>
<evidence type="ECO:0000256" key="12">
    <source>
        <dbReference type="ARBA" id="ARBA00023163"/>
    </source>
</evidence>
<dbReference type="InterPro" id="IPR023267">
    <property type="entry name" value="RCMT"/>
</dbReference>
<keyword evidence="6 15" id="KW-0489">Methyltransferase</keyword>
<dbReference type="NCBIfam" id="TIGR01951">
    <property type="entry name" value="nusB"/>
    <property type="match status" value="1"/>
</dbReference>
<dbReference type="PROSITE" id="PS51686">
    <property type="entry name" value="SAM_MT_RSMB_NOP"/>
    <property type="match status" value="1"/>
</dbReference>
<comment type="function">
    <text evidence="1">Specifically methylates the cytosine at position 967 (m5C967) of 16S rRNA.</text>
</comment>
<keyword evidence="5" id="KW-0698">rRNA processing</keyword>
<dbReference type="InterPro" id="IPR011605">
    <property type="entry name" value="NusB_fam"/>
</dbReference>
<keyword evidence="11 14" id="KW-0805">Transcription regulation</keyword>
<dbReference type="FunFam" id="3.30.70.1170:FF:000003">
    <property type="entry name" value="16S rRNA (Cytosine(967)-C(5))-methyltransferase RsmB"/>
    <property type="match status" value="1"/>
</dbReference>
<dbReference type="Proteomes" id="UP000029622">
    <property type="component" value="Unassembled WGS sequence"/>
</dbReference>
<dbReference type="InterPro" id="IPR054728">
    <property type="entry name" value="RsmB-like_ferredoxin"/>
</dbReference>
<dbReference type="NCBIfam" id="NF011494">
    <property type="entry name" value="PRK14902.1"/>
    <property type="match status" value="1"/>
</dbReference>
<dbReference type="NCBIfam" id="TIGR00446">
    <property type="entry name" value="nop2p"/>
    <property type="match status" value="1"/>
</dbReference>
<dbReference type="CDD" id="cd02440">
    <property type="entry name" value="AdoMet_MTases"/>
    <property type="match status" value="1"/>
</dbReference>
<dbReference type="GO" id="GO:0003723">
    <property type="term" value="F:RNA binding"/>
    <property type="evidence" value="ECO:0007669"/>
    <property type="project" value="UniProtKB-UniRule"/>
</dbReference>
<evidence type="ECO:0000256" key="4">
    <source>
        <dbReference type="ARBA" id="ARBA00022490"/>
    </source>
</evidence>
<evidence type="ECO:0000256" key="2">
    <source>
        <dbReference type="ARBA" id="ARBA00004496"/>
    </source>
</evidence>
<comment type="function">
    <text evidence="14">Involved in transcription antitermination. Required for transcription of ribosomal RNA (rRNA) genes. Binds specifically to the boxA antiterminator sequence of the ribosomal RNA (rrn) operons.</text>
</comment>
<dbReference type="PRINTS" id="PR02008">
    <property type="entry name" value="RCMTFAMILY"/>
</dbReference>
<evidence type="ECO:0000256" key="13">
    <source>
        <dbReference type="ARBA" id="ARBA00047283"/>
    </source>
</evidence>
<dbReference type="InterPro" id="IPR006027">
    <property type="entry name" value="NusB_RsmB_TIM44"/>
</dbReference>
<dbReference type="Pfam" id="PF22458">
    <property type="entry name" value="RsmF-B_ferredox"/>
    <property type="match status" value="1"/>
</dbReference>
<evidence type="ECO:0000256" key="15">
    <source>
        <dbReference type="PROSITE-ProRule" id="PRU01023"/>
    </source>
</evidence>
<reference evidence="17 18" key="1">
    <citation type="submission" date="2013-12" db="EMBL/GenBank/DDBJ databases">
        <title>Draft genome sequence of Caloranaerobacter sp. H53214.</title>
        <authorList>
            <person name="Jiang L.J."/>
            <person name="Shao Z.Z."/>
            <person name="Long M.N."/>
        </authorList>
    </citation>
    <scope>NUCLEOTIDE SEQUENCE [LARGE SCALE GENOMIC DNA]</scope>
    <source>
        <strain evidence="17 18">H53214</strain>
    </source>
</reference>
<dbReference type="GO" id="GO:0031564">
    <property type="term" value="P:transcription antitermination"/>
    <property type="evidence" value="ECO:0007669"/>
    <property type="project" value="UniProtKB-KW"/>
</dbReference>
<feature type="binding site" evidence="15">
    <location>
        <position position="317"/>
    </location>
    <ligand>
        <name>S-adenosyl-L-methionine</name>
        <dbReference type="ChEBI" id="CHEBI:59789"/>
    </ligand>
</feature>
<dbReference type="FunFam" id="3.40.50.150:FF:000022">
    <property type="entry name" value="Ribosomal RNA small subunit methyltransferase B"/>
    <property type="match status" value="1"/>
</dbReference>
<dbReference type="InterPro" id="IPR001678">
    <property type="entry name" value="MeTrfase_RsmB-F_NOP2_dom"/>
</dbReference>
<evidence type="ECO:0000313" key="17">
    <source>
        <dbReference type="EMBL" id="KGG81117.1"/>
    </source>
</evidence>
<dbReference type="InterPro" id="IPR049560">
    <property type="entry name" value="MeTrfase_RsmB-F_NOP2_cat"/>
</dbReference>
<dbReference type="SUPFAM" id="SSF53335">
    <property type="entry name" value="S-adenosyl-L-methionine-dependent methyltransferases"/>
    <property type="match status" value="1"/>
</dbReference>
<dbReference type="GO" id="GO:0005737">
    <property type="term" value="C:cytoplasm"/>
    <property type="evidence" value="ECO:0007669"/>
    <property type="project" value="UniProtKB-SubCell"/>
</dbReference>
<evidence type="ECO:0000256" key="7">
    <source>
        <dbReference type="ARBA" id="ARBA00022679"/>
    </source>
</evidence>
<dbReference type="Gene3D" id="3.30.70.1170">
    <property type="entry name" value="Sun protein, domain 3"/>
    <property type="match status" value="1"/>
</dbReference>
<accession>A0A096BJU4</accession>
<feature type="binding site" evidence="15">
    <location>
        <position position="290"/>
    </location>
    <ligand>
        <name>S-adenosyl-L-methionine</name>
        <dbReference type="ChEBI" id="CHEBI:59789"/>
    </ligand>
</feature>
<sequence length="452" mass="52383">MEGKCIMKNSREIALKILYEVDVKKAYSSISINRNLRSNVNELDELFIRELVYGVLENLIFIDWIIKRYSKVRFSKISPIVKEILRLGIYQIIFMDRVPDSAACNESVKLAKKYSHKGTVGFVNGILRTISRNKNNIEIPDKKLMPIKYLSIKYSHPEWMIERWINEFGFEFTEELCIANNKKPKLNIRVNTLKISRDNLMRKFSDMGLKVYETRYADDGIVVENPIKITDTDEFKKGYFQIQDESSMLVGQILNPKEGSLILDVCSAPGGKTTHIAQKMNNKGKIIARDIHEHKLKLIEQNAQRLGIDIIETEVFDALVLDDDLVGKIDYCVVDVPCSGFGLIRRKPEIKYNKSLEDIKEISQMQYNIIRNSSRYLKQNGILVYSTCTIEREENIKLINRFLSENPMYKFVPIEEVNCDDMKINGRDGYIELFPNIHGTDGFFIAKLIKIY</sequence>
<dbReference type="PANTHER" id="PTHR22807:SF53">
    <property type="entry name" value="RIBOSOMAL RNA SMALL SUBUNIT METHYLTRANSFERASE B-RELATED"/>
    <property type="match status" value="1"/>
</dbReference>
<dbReference type="Gene3D" id="1.10.940.10">
    <property type="entry name" value="NusB-like"/>
    <property type="match status" value="1"/>
</dbReference>
<dbReference type="HAMAP" id="MF_00073">
    <property type="entry name" value="NusB"/>
    <property type="match status" value="1"/>
</dbReference>
<dbReference type="EMBL" id="AZTB01000006">
    <property type="protein sequence ID" value="KGG81117.1"/>
    <property type="molecule type" value="Genomic_DNA"/>
</dbReference>
<dbReference type="GO" id="GO:0006353">
    <property type="term" value="P:DNA-templated transcription termination"/>
    <property type="evidence" value="ECO:0007669"/>
    <property type="project" value="UniProtKB-UniRule"/>
</dbReference>
<comment type="catalytic activity">
    <reaction evidence="13">
        <text>cytidine(967) in 16S rRNA + S-adenosyl-L-methionine = 5-methylcytidine(967) in 16S rRNA + S-adenosyl-L-homocysteine + H(+)</text>
        <dbReference type="Rhea" id="RHEA:42748"/>
        <dbReference type="Rhea" id="RHEA-COMP:10219"/>
        <dbReference type="Rhea" id="RHEA-COMP:10220"/>
        <dbReference type="ChEBI" id="CHEBI:15378"/>
        <dbReference type="ChEBI" id="CHEBI:57856"/>
        <dbReference type="ChEBI" id="CHEBI:59789"/>
        <dbReference type="ChEBI" id="CHEBI:74483"/>
        <dbReference type="ChEBI" id="CHEBI:82748"/>
        <dbReference type="EC" id="2.1.1.176"/>
    </reaction>
</comment>
<dbReference type="NCBIfam" id="TIGR00563">
    <property type="entry name" value="rsmB"/>
    <property type="match status" value="1"/>
</dbReference>
<dbReference type="PANTHER" id="PTHR22807">
    <property type="entry name" value="NOP2 YEAST -RELATED NOL1/NOP2/FMU SUN DOMAIN-CONTAINING"/>
    <property type="match status" value="1"/>
</dbReference>
<evidence type="ECO:0000256" key="11">
    <source>
        <dbReference type="ARBA" id="ARBA00023015"/>
    </source>
</evidence>
<feature type="binding site" evidence="15">
    <location>
        <begin position="266"/>
        <end position="272"/>
    </location>
    <ligand>
        <name>S-adenosyl-L-methionine</name>
        <dbReference type="ChEBI" id="CHEBI:59789"/>
    </ligand>
</feature>
<feature type="domain" description="SAM-dependent MTase RsmB/NOP-type" evidence="16">
    <location>
        <begin position="176"/>
        <end position="451"/>
    </location>
</feature>
<organism evidence="17 18">
    <name type="scientific">Caloranaerobacter azorensis H53214</name>
    <dbReference type="NCBI Taxonomy" id="1156417"/>
    <lineage>
        <taxon>Bacteria</taxon>
        <taxon>Bacillati</taxon>
        <taxon>Bacillota</taxon>
        <taxon>Tissierellia</taxon>
        <taxon>Tissierellales</taxon>
        <taxon>Thermohalobacteraceae</taxon>
        <taxon>Caloranaerobacter</taxon>
    </lineage>
</organism>
<dbReference type="Pfam" id="PF01189">
    <property type="entry name" value="Methyltr_RsmB-F"/>
    <property type="match status" value="1"/>
</dbReference>
<dbReference type="Pfam" id="PF01029">
    <property type="entry name" value="NusB"/>
    <property type="match status" value="1"/>
</dbReference>
<dbReference type="SUPFAM" id="SSF48013">
    <property type="entry name" value="NusB-like"/>
    <property type="match status" value="1"/>
</dbReference>
<proteinExistence type="inferred from homology"/>